<dbReference type="AlphaFoldDB" id="A0A952FJK9"/>
<proteinExistence type="predicted"/>
<dbReference type="Gene3D" id="3.40.50.300">
    <property type="entry name" value="P-loop containing nucleotide triphosphate hydrolases"/>
    <property type="match status" value="1"/>
</dbReference>
<gene>
    <name evidence="2" type="ORF">JF625_13760</name>
</gene>
<feature type="domain" description="ABC transporter" evidence="1">
    <location>
        <begin position="22"/>
        <end position="115"/>
    </location>
</feature>
<evidence type="ECO:0000313" key="3">
    <source>
        <dbReference type="Proteomes" id="UP000700706"/>
    </source>
</evidence>
<dbReference type="PANTHER" id="PTHR43514:SF4">
    <property type="entry name" value="ABC TRANSPORTER I FAMILY MEMBER 10"/>
    <property type="match status" value="1"/>
</dbReference>
<evidence type="ECO:0000259" key="1">
    <source>
        <dbReference type="Pfam" id="PF00005"/>
    </source>
</evidence>
<organism evidence="2 3">
    <name type="scientific">Inquilinus limosus</name>
    <dbReference type="NCBI Taxonomy" id="171674"/>
    <lineage>
        <taxon>Bacteria</taxon>
        <taxon>Pseudomonadati</taxon>
        <taxon>Pseudomonadota</taxon>
        <taxon>Alphaproteobacteria</taxon>
        <taxon>Rhodospirillales</taxon>
        <taxon>Rhodospirillaceae</taxon>
        <taxon>Inquilinus</taxon>
    </lineage>
</organism>
<dbReference type="PANTHER" id="PTHR43514">
    <property type="entry name" value="ABC TRANSPORTER I FAMILY MEMBER 10"/>
    <property type="match status" value="1"/>
</dbReference>
<name>A0A952FJK9_9PROT</name>
<dbReference type="InterPro" id="IPR003439">
    <property type="entry name" value="ABC_transporter-like_ATP-bd"/>
</dbReference>
<protein>
    <submittedName>
        <fullName evidence="2">ATP-binding cassette domain-containing protein</fullName>
    </submittedName>
</protein>
<dbReference type="GO" id="GO:0005524">
    <property type="term" value="F:ATP binding"/>
    <property type="evidence" value="ECO:0007669"/>
    <property type="project" value="UniProtKB-KW"/>
</dbReference>
<comment type="caution">
    <text evidence="2">The sequence shown here is derived from an EMBL/GenBank/DDBJ whole genome shotgun (WGS) entry which is preliminary data.</text>
</comment>
<dbReference type="InterPro" id="IPR050334">
    <property type="entry name" value="Molybdenum_import_ModC"/>
</dbReference>
<keyword evidence="2" id="KW-0547">Nucleotide-binding</keyword>
<sequence>MTLEVEIRHRRGDFALDIAFTSEGRLTALFGRSGAGKTSVVNVIAGLVRPQHGRVVVDGRTLVDTDRGVVLPPHRRRIGYVFQEGRLFPHLTVRQNLLYGSWFTPKTERSAEFGRVVELLG</sequence>
<evidence type="ECO:0000313" key="2">
    <source>
        <dbReference type="EMBL" id="MBW8726208.1"/>
    </source>
</evidence>
<dbReference type="Pfam" id="PF00005">
    <property type="entry name" value="ABC_tran"/>
    <property type="match status" value="1"/>
</dbReference>
<reference evidence="2" key="1">
    <citation type="submission" date="2020-06" db="EMBL/GenBank/DDBJ databases">
        <title>Stable isotope informed genome-resolved metagenomics uncovers potential trophic interactions in rhizosphere soil.</title>
        <authorList>
            <person name="Starr E.P."/>
            <person name="Shi S."/>
            <person name="Blazewicz S.J."/>
            <person name="Koch B.J."/>
            <person name="Probst A.J."/>
            <person name="Hungate B.A."/>
            <person name="Pett-Ridge J."/>
            <person name="Firestone M.K."/>
            <person name="Banfield J.F."/>
        </authorList>
    </citation>
    <scope>NUCLEOTIDE SEQUENCE</scope>
    <source>
        <strain evidence="2">YM_69_17</strain>
    </source>
</reference>
<accession>A0A952FJK9</accession>
<keyword evidence="2" id="KW-0067">ATP-binding</keyword>
<dbReference type="Proteomes" id="UP000700706">
    <property type="component" value="Unassembled WGS sequence"/>
</dbReference>
<dbReference type="EMBL" id="JAEKLZ010000202">
    <property type="protein sequence ID" value="MBW8726208.1"/>
    <property type="molecule type" value="Genomic_DNA"/>
</dbReference>
<dbReference type="InterPro" id="IPR027417">
    <property type="entry name" value="P-loop_NTPase"/>
</dbReference>
<dbReference type="GO" id="GO:0016887">
    <property type="term" value="F:ATP hydrolysis activity"/>
    <property type="evidence" value="ECO:0007669"/>
    <property type="project" value="InterPro"/>
</dbReference>
<dbReference type="SUPFAM" id="SSF52540">
    <property type="entry name" value="P-loop containing nucleoside triphosphate hydrolases"/>
    <property type="match status" value="1"/>
</dbReference>
<feature type="non-terminal residue" evidence="2">
    <location>
        <position position="121"/>
    </location>
</feature>